<accession>A0AAP0K4T9</accession>
<evidence type="ECO:0000313" key="2">
    <source>
        <dbReference type="EMBL" id="KAK9145370.1"/>
    </source>
</evidence>
<sequence length="197" mass="21568">MAECKPQYEKREGDSLEDSTKATIQEHLSKANINQQRNRNFINHSLLNRGPDIESKQLFFSKSQKVLSWNPILRILAVPENPATGELGTESFVPFSARLFGGASSPTPYEPWRGEGRGGLPPILRLDGSRTGEAMAHWPAARGPPAWSAMEAEGPNRGELKLPSTTPTRGSTSSPSVWSTRQLTSQQSAGPVDWSTN</sequence>
<dbReference type="EMBL" id="JBBNAE010000002">
    <property type="protein sequence ID" value="KAK9145370.1"/>
    <property type="molecule type" value="Genomic_DNA"/>
</dbReference>
<reference evidence="2 3" key="1">
    <citation type="submission" date="2024-01" db="EMBL/GenBank/DDBJ databases">
        <title>Genome assemblies of Stephania.</title>
        <authorList>
            <person name="Yang L."/>
        </authorList>
    </citation>
    <scope>NUCLEOTIDE SEQUENCE [LARGE SCALE GENOMIC DNA]</scope>
    <source>
        <strain evidence="2">QJT</strain>
        <tissue evidence="2">Leaf</tissue>
    </source>
</reference>
<dbReference type="Proteomes" id="UP001417504">
    <property type="component" value="Unassembled WGS sequence"/>
</dbReference>
<keyword evidence="3" id="KW-1185">Reference proteome</keyword>
<feature type="region of interest" description="Disordered" evidence="1">
    <location>
        <begin position="140"/>
        <end position="197"/>
    </location>
</feature>
<feature type="compositionally biased region" description="Low complexity" evidence="1">
    <location>
        <begin position="163"/>
        <end position="176"/>
    </location>
</feature>
<dbReference type="AlphaFoldDB" id="A0AAP0K4T9"/>
<gene>
    <name evidence="2" type="ORF">Sjap_005273</name>
</gene>
<proteinExistence type="predicted"/>
<comment type="caution">
    <text evidence="2">The sequence shown here is derived from an EMBL/GenBank/DDBJ whole genome shotgun (WGS) entry which is preliminary data.</text>
</comment>
<organism evidence="2 3">
    <name type="scientific">Stephania japonica</name>
    <dbReference type="NCBI Taxonomy" id="461633"/>
    <lineage>
        <taxon>Eukaryota</taxon>
        <taxon>Viridiplantae</taxon>
        <taxon>Streptophyta</taxon>
        <taxon>Embryophyta</taxon>
        <taxon>Tracheophyta</taxon>
        <taxon>Spermatophyta</taxon>
        <taxon>Magnoliopsida</taxon>
        <taxon>Ranunculales</taxon>
        <taxon>Menispermaceae</taxon>
        <taxon>Menispermoideae</taxon>
        <taxon>Cissampelideae</taxon>
        <taxon>Stephania</taxon>
    </lineage>
</organism>
<feature type="compositionally biased region" description="Polar residues" evidence="1">
    <location>
        <begin position="177"/>
        <end position="197"/>
    </location>
</feature>
<evidence type="ECO:0000256" key="1">
    <source>
        <dbReference type="SAM" id="MobiDB-lite"/>
    </source>
</evidence>
<evidence type="ECO:0000313" key="3">
    <source>
        <dbReference type="Proteomes" id="UP001417504"/>
    </source>
</evidence>
<name>A0AAP0K4T9_9MAGN</name>
<protein>
    <submittedName>
        <fullName evidence="2">Uncharacterized protein</fullName>
    </submittedName>
</protein>